<keyword evidence="1" id="KW-1133">Transmembrane helix</keyword>
<evidence type="ECO:0000256" key="1">
    <source>
        <dbReference type="SAM" id="Phobius"/>
    </source>
</evidence>
<keyword evidence="1" id="KW-0812">Transmembrane</keyword>
<gene>
    <name evidence="2" type="ORF">GCM10016234_23010</name>
</gene>
<accession>A0A8J3DVX7</accession>
<keyword evidence="1" id="KW-0472">Membrane</keyword>
<evidence type="ECO:0000313" key="2">
    <source>
        <dbReference type="EMBL" id="GHD15732.1"/>
    </source>
</evidence>
<dbReference type="AlphaFoldDB" id="A0A8J3DVX7"/>
<dbReference type="RefSeq" id="WP_189503963.1">
    <property type="nucleotide sequence ID" value="NZ_BMZQ01000002.1"/>
</dbReference>
<name>A0A8J3DVX7_9HYPH</name>
<reference evidence="2" key="2">
    <citation type="submission" date="2020-09" db="EMBL/GenBank/DDBJ databases">
        <authorList>
            <person name="Sun Q."/>
            <person name="Kim S."/>
        </authorList>
    </citation>
    <scope>NUCLEOTIDE SEQUENCE</scope>
    <source>
        <strain evidence="2">KCTC 42249</strain>
    </source>
</reference>
<comment type="caution">
    <text evidence="2">The sequence shown here is derived from an EMBL/GenBank/DDBJ whole genome shotgun (WGS) entry which is preliminary data.</text>
</comment>
<dbReference type="EMBL" id="BMZQ01000002">
    <property type="protein sequence ID" value="GHD15732.1"/>
    <property type="molecule type" value="Genomic_DNA"/>
</dbReference>
<reference evidence="2" key="1">
    <citation type="journal article" date="2014" name="Int. J. Syst. Evol. Microbiol.">
        <title>Complete genome sequence of Corynebacterium casei LMG S-19264T (=DSM 44701T), isolated from a smear-ripened cheese.</title>
        <authorList>
            <consortium name="US DOE Joint Genome Institute (JGI-PGF)"/>
            <person name="Walter F."/>
            <person name="Albersmeier A."/>
            <person name="Kalinowski J."/>
            <person name="Ruckert C."/>
        </authorList>
    </citation>
    <scope>NUCLEOTIDE SEQUENCE</scope>
    <source>
        <strain evidence="2">KCTC 42249</strain>
    </source>
</reference>
<dbReference type="Proteomes" id="UP000630142">
    <property type="component" value="Unassembled WGS sequence"/>
</dbReference>
<feature type="transmembrane region" description="Helical" evidence="1">
    <location>
        <begin position="50"/>
        <end position="71"/>
    </location>
</feature>
<evidence type="ECO:0008006" key="4">
    <source>
        <dbReference type="Google" id="ProtNLM"/>
    </source>
</evidence>
<evidence type="ECO:0000313" key="3">
    <source>
        <dbReference type="Proteomes" id="UP000630142"/>
    </source>
</evidence>
<proteinExistence type="predicted"/>
<keyword evidence="3" id="KW-1185">Reference proteome</keyword>
<organism evidence="2 3">
    <name type="scientific">Tianweitania populi</name>
    <dbReference type="NCBI Taxonomy" id="1607949"/>
    <lineage>
        <taxon>Bacteria</taxon>
        <taxon>Pseudomonadati</taxon>
        <taxon>Pseudomonadota</taxon>
        <taxon>Alphaproteobacteria</taxon>
        <taxon>Hyphomicrobiales</taxon>
        <taxon>Phyllobacteriaceae</taxon>
        <taxon>Tianweitania</taxon>
    </lineage>
</organism>
<protein>
    <recommendedName>
        <fullName evidence="4">LapA family protein</fullName>
    </recommendedName>
</protein>
<sequence>MLNRFFLVVIVVPIAVVLIALAVANRALVPFTMDPFNPGNPALTIQMPFFIYLFLMLIIGALIGSFATWLAQHRYRKLARQRGLEVDNLRVVANRANEVPAAPVSGPATGTALART</sequence>